<reference evidence="1 2" key="1">
    <citation type="journal article" date="2010" name="Nature">
        <title>Genome sequence of the palaeopolyploid soybean.</title>
        <authorList>
            <person name="Schmutz J."/>
            <person name="Cannon S.B."/>
            <person name="Schlueter J."/>
            <person name="Ma J."/>
            <person name="Mitros T."/>
            <person name="Nelson W."/>
            <person name="Hyten D.L."/>
            <person name="Song Q."/>
            <person name="Thelen J.J."/>
            <person name="Cheng J."/>
            <person name="Xu D."/>
            <person name="Hellsten U."/>
            <person name="May G.D."/>
            <person name="Yu Y."/>
            <person name="Sakurai T."/>
            <person name="Umezawa T."/>
            <person name="Bhattacharyya M.K."/>
            <person name="Sandhu D."/>
            <person name="Valliyodan B."/>
            <person name="Lindquist E."/>
            <person name="Peto M."/>
            <person name="Grant D."/>
            <person name="Shu S."/>
            <person name="Goodstein D."/>
            <person name="Barry K."/>
            <person name="Futrell-Griggs M."/>
            <person name="Abernathy B."/>
            <person name="Du J."/>
            <person name="Tian Z."/>
            <person name="Zhu L."/>
            <person name="Gill N."/>
            <person name="Joshi T."/>
            <person name="Libault M."/>
            <person name="Sethuraman A."/>
            <person name="Zhang X.-C."/>
            <person name="Shinozaki K."/>
            <person name="Nguyen H.T."/>
            <person name="Wing R.A."/>
            <person name="Cregan P."/>
            <person name="Specht J."/>
            <person name="Grimwood J."/>
            <person name="Rokhsar D."/>
            <person name="Stacey G."/>
            <person name="Shoemaker R.C."/>
            <person name="Jackson S.A."/>
        </authorList>
    </citation>
    <scope>NUCLEOTIDE SEQUENCE</scope>
    <source>
        <strain evidence="2">cv. Williams 82</strain>
        <tissue evidence="1">Callus</tissue>
    </source>
</reference>
<reference evidence="2" key="2">
    <citation type="submission" date="2018-02" db="UniProtKB">
        <authorList>
            <consortium name="EnsemblPlants"/>
        </authorList>
    </citation>
    <scope>IDENTIFICATION</scope>
    <source>
        <strain evidence="2">Williams 82</strain>
    </source>
</reference>
<evidence type="ECO:0000313" key="3">
    <source>
        <dbReference type="Proteomes" id="UP000008827"/>
    </source>
</evidence>
<name>A0A0R0H6A9_SOYBN</name>
<dbReference type="EMBL" id="CM000845">
    <property type="protein sequence ID" value="KRH26368.1"/>
    <property type="molecule type" value="Genomic_DNA"/>
</dbReference>
<gene>
    <name evidence="1" type="ORF">GLYMA_12G170200</name>
</gene>
<accession>A0A0R0H6A9</accession>
<keyword evidence="3" id="KW-1185">Reference proteome</keyword>
<organism evidence="1">
    <name type="scientific">Glycine max</name>
    <name type="common">Soybean</name>
    <name type="synonym">Glycine hispida</name>
    <dbReference type="NCBI Taxonomy" id="3847"/>
    <lineage>
        <taxon>Eukaryota</taxon>
        <taxon>Viridiplantae</taxon>
        <taxon>Streptophyta</taxon>
        <taxon>Embryophyta</taxon>
        <taxon>Tracheophyta</taxon>
        <taxon>Spermatophyta</taxon>
        <taxon>Magnoliopsida</taxon>
        <taxon>eudicotyledons</taxon>
        <taxon>Gunneridae</taxon>
        <taxon>Pentapetalae</taxon>
        <taxon>rosids</taxon>
        <taxon>fabids</taxon>
        <taxon>Fabales</taxon>
        <taxon>Fabaceae</taxon>
        <taxon>Papilionoideae</taxon>
        <taxon>50 kb inversion clade</taxon>
        <taxon>NPAAA clade</taxon>
        <taxon>indigoferoid/millettioid clade</taxon>
        <taxon>Phaseoleae</taxon>
        <taxon>Glycine</taxon>
        <taxon>Glycine subgen. Soja</taxon>
    </lineage>
</organism>
<dbReference type="EnsemblPlants" id="KRH26368">
    <property type="protein sequence ID" value="KRH26368"/>
    <property type="gene ID" value="GLYMA_12G170200"/>
</dbReference>
<dbReference type="InParanoid" id="A0A0R0H6A9"/>
<sequence>MKNSFHSQISKIYVTNTITPMEKYQLPHENSSLKFGKYLLI</sequence>
<evidence type="ECO:0000313" key="2">
    <source>
        <dbReference type="EnsemblPlants" id="KRH26368"/>
    </source>
</evidence>
<evidence type="ECO:0000313" key="1">
    <source>
        <dbReference type="EMBL" id="KRH26368.1"/>
    </source>
</evidence>
<protein>
    <submittedName>
        <fullName evidence="1 2">Uncharacterized protein</fullName>
    </submittedName>
</protein>
<dbReference type="AlphaFoldDB" id="A0A0R0H6A9"/>
<proteinExistence type="predicted"/>
<dbReference type="Gramene" id="KRH26368">
    <property type="protein sequence ID" value="KRH26368"/>
    <property type="gene ID" value="GLYMA_12G170200"/>
</dbReference>
<reference evidence="1" key="3">
    <citation type="submission" date="2018-07" db="EMBL/GenBank/DDBJ databases">
        <title>WGS assembly of Glycine max.</title>
        <authorList>
            <person name="Schmutz J."/>
            <person name="Cannon S."/>
            <person name="Schlueter J."/>
            <person name="Ma J."/>
            <person name="Mitros T."/>
            <person name="Nelson W."/>
            <person name="Hyten D."/>
            <person name="Song Q."/>
            <person name="Thelen J."/>
            <person name="Cheng J."/>
            <person name="Xu D."/>
            <person name="Hellsten U."/>
            <person name="May G."/>
            <person name="Yu Y."/>
            <person name="Sakurai T."/>
            <person name="Umezawa T."/>
            <person name="Bhattacharyya M."/>
            <person name="Sandhu D."/>
            <person name="Valliyodan B."/>
            <person name="Lindquist E."/>
            <person name="Peto M."/>
            <person name="Grant D."/>
            <person name="Shu S."/>
            <person name="Goodstein D."/>
            <person name="Barry K."/>
            <person name="Futrell-Griggs M."/>
            <person name="Abernathy B."/>
            <person name="Du J."/>
            <person name="Tian Z."/>
            <person name="Zhu L."/>
            <person name="Gill N."/>
            <person name="Joshi T."/>
            <person name="Libault M."/>
            <person name="Sethuraman A."/>
            <person name="Zhang X."/>
            <person name="Shinozaki K."/>
            <person name="Nguyen H."/>
            <person name="Wing R."/>
            <person name="Cregan P."/>
            <person name="Specht J."/>
            <person name="Grimwood J."/>
            <person name="Rokhsar D."/>
            <person name="Stacey G."/>
            <person name="Shoemaker R."/>
            <person name="Jackson S."/>
        </authorList>
    </citation>
    <scope>NUCLEOTIDE SEQUENCE</scope>
    <source>
        <tissue evidence="1">Callus</tissue>
    </source>
</reference>
<dbReference type="Proteomes" id="UP000008827">
    <property type="component" value="Chromosome 12"/>
</dbReference>